<reference evidence="3" key="1">
    <citation type="journal article" date="2020" name="bioRxiv">
        <title>Comparative genomics of Chlamydomonas.</title>
        <authorList>
            <person name="Craig R.J."/>
            <person name="Hasan A.R."/>
            <person name="Ness R.W."/>
            <person name="Keightley P.D."/>
        </authorList>
    </citation>
    <scope>NUCLEOTIDE SEQUENCE</scope>
    <source>
        <strain evidence="3">CCAP 11/70</strain>
    </source>
</reference>
<dbReference type="SMART" id="SM00271">
    <property type="entry name" value="DnaJ"/>
    <property type="match status" value="1"/>
</dbReference>
<dbReference type="CDD" id="cd06257">
    <property type="entry name" value="DnaJ"/>
    <property type="match status" value="1"/>
</dbReference>
<sequence length="201" mass="21754">MDFYQVLGVQRGATEEQIKLAFRKLALQHHPDRHVSSSEAAQAEAAARFKSITEAYEVLTDDRKRAQYEASYRAGGASYGSSSSYGRGSYGSGHGVNTDWARSRHQHTGYGTVRLSWFQELSRAVGHRKVEAAFSVAAVGLLLFGGSLVDTMWEARNKGRHFEHIQAAKRAAAEAAEGAEGDGPGALGGSQRPKPYTPGAR</sequence>
<dbReference type="Gene3D" id="1.10.287.110">
    <property type="entry name" value="DnaJ domain"/>
    <property type="match status" value="1"/>
</dbReference>
<feature type="domain" description="J" evidence="2">
    <location>
        <begin position="2"/>
        <end position="72"/>
    </location>
</feature>
<evidence type="ECO:0000259" key="2">
    <source>
        <dbReference type="PROSITE" id="PS50076"/>
    </source>
</evidence>
<proteinExistence type="predicted"/>
<evidence type="ECO:0000256" key="1">
    <source>
        <dbReference type="SAM" id="MobiDB-lite"/>
    </source>
</evidence>
<organism evidence="3 4">
    <name type="scientific">Edaphochlamys debaryana</name>
    <dbReference type="NCBI Taxonomy" id="47281"/>
    <lineage>
        <taxon>Eukaryota</taxon>
        <taxon>Viridiplantae</taxon>
        <taxon>Chlorophyta</taxon>
        <taxon>core chlorophytes</taxon>
        <taxon>Chlorophyceae</taxon>
        <taxon>CS clade</taxon>
        <taxon>Chlamydomonadales</taxon>
        <taxon>Chlamydomonadales incertae sedis</taxon>
        <taxon>Edaphochlamys</taxon>
    </lineage>
</organism>
<dbReference type="OrthoDB" id="442087at2759"/>
<gene>
    <name evidence="3" type="ORF">HYH03_013141</name>
</gene>
<dbReference type="InterPro" id="IPR036869">
    <property type="entry name" value="J_dom_sf"/>
</dbReference>
<keyword evidence="4" id="KW-1185">Reference proteome</keyword>
<dbReference type="InterPro" id="IPR050817">
    <property type="entry name" value="DjlA_DnaK_co-chaperone"/>
</dbReference>
<dbReference type="SUPFAM" id="SSF46565">
    <property type="entry name" value="Chaperone J-domain"/>
    <property type="match status" value="1"/>
</dbReference>
<name>A0A836BT85_9CHLO</name>
<dbReference type="AlphaFoldDB" id="A0A836BT85"/>
<dbReference type="Pfam" id="PF00226">
    <property type="entry name" value="DnaJ"/>
    <property type="match status" value="1"/>
</dbReference>
<evidence type="ECO:0000313" key="3">
    <source>
        <dbReference type="EMBL" id="KAG2488291.1"/>
    </source>
</evidence>
<dbReference type="PROSITE" id="PS50076">
    <property type="entry name" value="DNAJ_2"/>
    <property type="match status" value="1"/>
</dbReference>
<accession>A0A836BT85</accession>
<dbReference type="PRINTS" id="PR00625">
    <property type="entry name" value="JDOMAIN"/>
</dbReference>
<comment type="caution">
    <text evidence="3">The sequence shown here is derived from an EMBL/GenBank/DDBJ whole genome shotgun (WGS) entry which is preliminary data.</text>
</comment>
<dbReference type="PANTHER" id="PTHR24074">
    <property type="entry name" value="CO-CHAPERONE PROTEIN DJLA"/>
    <property type="match status" value="1"/>
</dbReference>
<dbReference type="InterPro" id="IPR001623">
    <property type="entry name" value="DnaJ_domain"/>
</dbReference>
<dbReference type="Proteomes" id="UP000612055">
    <property type="component" value="Unassembled WGS sequence"/>
</dbReference>
<feature type="region of interest" description="Disordered" evidence="1">
    <location>
        <begin position="170"/>
        <end position="201"/>
    </location>
</feature>
<dbReference type="InterPro" id="IPR018253">
    <property type="entry name" value="DnaJ_domain_CS"/>
</dbReference>
<dbReference type="PROSITE" id="PS00636">
    <property type="entry name" value="DNAJ_1"/>
    <property type="match status" value="1"/>
</dbReference>
<evidence type="ECO:0000313" key="4">
    <source>
        <dbReference type="Proteomes" id="UP000612055"/>
    </source>
</evidence>
<protein>
    <recommendedName>
        <fullName evidence="2">J domain-containing protein</fullName>
    </recommendedName>
</protein>
<dbReference type="EMBL" id="JAEHOE010000085">
    <property type="protein sequence ID" value="KAG2488291.1"/>
    <property type="molecule type" value="Genomic_DNA"/>
</dbReference>